<dbReference type="AlphaFoldDB" id="A0A5N5QHL6"/>
<organism evidence="1 2">
    <name type="scientific">Ceratobasidium theobromae</name>
    <dbReference type="NCBI Taxonomy" id="1582974"/>
    <lineage>
        <taxon>Eukaryota</taxon>
        <taxon>Fungi</taxon>
        <taxon>Dikarya</taxon>
        <taxon>Basidiomycota</taxon>
        <taxon>Agaricomycotina</taxon>
        <taxon>Agaricomycetes</taxon>
        <taxon>Cantharellales</taxon>
        <taxon>Ceratobasidiaceae</taxon>
        <taxon>Ceratobasidium</taxon>
    </lineage>
</organism>
<dbReference type="Proteomes" id="UP000383932">
    <property type="component" value="Unassembled WGS sequence"/>
</dbReference>
<dbReference type="OrthoDB" id="407832at2759"/>
<proteinExistence type="predicted"/>
<reference evidence="1 2" key="1">
    <citation type="journal article" date="2019" name="Fungal Biol. Biotechnol.">
        <title>Draft genome sequence of fastidious pathogen Ceratobasidium theobromae, which causes vascular-streak dieback in Theobroma cacao.</title>
        <authorList>
            <person name="Ali S.S."/>
            <person name="Asman A."/>
            <person name="Shao J."/>
            <person name="Firmansyah A.P."/>
            <person name="Susilo A.W."/>
            <person name="Rosmana A."/>
            <person name="McMahon P."/>
            <person name="Junaid M."/>
            <person name="Guest D."/>
            <person name="Kheng T.Y."/>
            <person name="Meinhardt L.W."/>
            <person name="Bailey B.A."/>
        </authorList>
    </citation>
    <scope>NUCLEOTIDE SEQUENCE [LARGE SCALE GENOMIC DNA]</scope>
    <source>
        <strain evidence="1 2">CT2</strain>
    </source>
</reference>
<keyword evidence="2" id="KW-1185">Reference proteome</keyword>
<dbReference type="PANTHER" id="PTHR37563">
    <property type="entry name" value="PHYTANOYL-COA DIOXYGENASE FAMILY PROTEIN (AFU_ORTHOLOGUE AFUA_2G03330)"/>
    <property type="match status" value="1"/>
</dbReference>
<dbReference type="InterPro" id="IPR008775">
    <property type="entry name" value="Phytyl_CoA_dOase-like"/>
</dbReference>
<accession>A0A5N5QHL6</accession>
<protein>
    <submittedName>
        <fullName evidence="1">Phytanoyl-CoA dioxygenase</fullName>
    </submittedName>
</protein>
<evidence type="ECO:0000313" key="2">
    <source>
        <dbReference type="Proteomes" id="UP000383932"/>
    </source>
</evidence>
<dbReference type="GO" id="GO:0051213">
    <property type="term" value="F:dioxygenase activity"/>
    <property type="evidence" value="ECO:0007669"/>
    <property type="project" value="UniProtKB-KW"/>
</dbReference>
<name>A0A5N5QHL6_9AGAM</name>
<evidence type="ECO:0000313" key="1">
    <source>
        <dbReference type="EMBL" id="KAB5591235.1"/>
    </source>
</evidence>
<dbReference type="SUPFAM" id="SSF51197">
    <property type="entry name" value="Clavaminate synthase-like"/>
    <property type="match status" value="1"/>
</dbReference>
<keyword evidence="1" id="KW-0223">Dioxygenase</keyword>
<dbReference type="InterPro" id="IPR051961">
    <property type="entry name" value="Fungal_Metabolite_Diox"/>
</dbReference>
<dbReference type="Gene3D" id="2.60.120.620">
    <property type="entry name" value="q2cbj1_9rhob like domain"/>
    <property type="match status" value="1"/>
</dbReference>
<comment type="caution">
    <text evidence="1">The sequence shown here is derived from an EMBL/GenBank/DDBJ whole genome shotgun (WGS) entry which is preliminary data.</text>
</comment>
<sequence>MHTILSATRSHAGVFRSGLRSFASQATSLPRIRSLTPSSSELAARKLGPTNVLRALEALNEDGIVMLENVVNEKHLDALNERMVPDAYTLQHMKDSPYNYNRGNVQQDPPPESSLFFEDVFLNPFALQVSNAALGERPKMTFCSGNTALKSTERQPVHTDADFAQPRVLFALVINCGLVEVTPENGSTELWLGTHTMANLDAQDGLHGDRASGRIKAALIEQRQKVSPPFQPVVPKGSLLLRDLRLWHAGMPNSTDKPRVMLAQIHFAPWYMNQMKLEFPRGMESMLQHPNLDMPTNFVDGPINYLGRAYGNAYDFRQVKMDKWEID</sequence>
<keyword evidence="1" id="KW-0560">Oxidoreductase</keyword>
<dbReference type="PANTHER" id="PTHR37563:SF2">
    <property type="entry name" value="PHYTANOYL-COA DIOXYGENASE FAMILY PROTEIN (AFU_ORTHOLOGUE AFUA_2G03330)"/>
    <property type="match status" value="1"/>
</dbReference>
<gene>
    <name evidence="1" type="ORF">CTheo_5317</name>
</gene>
<dbReference type="EMBL" id="SSOP01000115">
    <property type="protein sequence ID" value="KAB5591235.1"/>
    <property type="molecule type" value="Genomic_DNA"/>
</dbReference>
<dbReference type="Pfam" id="PF05721">
    <property type="entry name" value="PhyH"/>
    <property type="match status" value="1"/>
</dbReference>